<keyword evidence="2" id="KW-1185">Reference proteome</keyword>
<dbReference type="EMBL" id="JPQZ01000197">
    <property type="protein sequence ID" value="KKO73862.1"/>
    <property type="molecule type" value="Genomic_DNA"/>
</dbReference>
<dbReference type="RefSeq" id="XP_024329604.1">
    <property type="nucleotide sequence ID" value="XM_024474384.1"/>
</dbReference>
<organism evidence="1 2">
    <name type="scientific">Vairimorpha ceranae</name>
    <dbReference type="NCBI Taxonomy" id="40302"/>
    <lineage>
        <taxon>Eukaryota</taxon>
        <taxon>Fungi</taxon>
        <taxon>Fungi incertae sedis</taxon>
        <taxon>Microsporidia</taxon>
        <taxon>Nosematidae</taxon>
        <taxon>Vairimorpha</taxon>
    </lineage>
</organism>
<dbReference type="GeneID" id="36319301"/>
<evidence type="ECO:0000313" key="1">
    <source>
        <dbReference type="EMBL" id="KKO73862.1"/>
    </source>
</evidence>
<proteinExistence type="predicted"/>
<accession>A0A0F9YM62</accession>
<dbReference type="VEuPathDB" id="MicrosporidiaDB:AAJ76_1970001843"/>
<reference evidence="1 2" key="1">
    <citation type="journal article" date="2015" name="Environ. Microbiol.">
        <title>Genome analyses suggest the presence of polyploidy and recent human-driven expansions in eight global populations of the honeybee pathogen Nosema ceranae.</title>
        <authorList>
            <person name="Pelin A."/>
            <person name="Selman M."/>
            <person name="Aris-Brosou S."/>
            <person name="Farinelli L."/>
            <person name="Corradi N."/>
        </authorList>
    </citation>
    <scope>NUCLEOTIDE SEQUENCE [LARGE SCALE GENOMIC DNA]</scope>
    <source>
        <strain evidence="1 2">PA08 1199</strain>
    </source>
</reference>
<comment type="caution">
    <text evidence="1">The sequence shown here is derived from an EMBL/GenBank/DDBJ whole genome shotgun (WGS) entry which is preliminary data.</text>
</comment>
<name>A0A0F9YM62_9MICR</name>
<protein>
    <submittedName>
        <fullName evidence="1">Uncharacterized protein</fullName>
    </submittedName>
</protein>
<dbReference type="AlphaFoldDB" id="A0A0F9YM62"/>
<dbReference type="Proteomes" id="UP000034350">
    <property type="component" value="Unassembled WGS sequence"/>
</dbReference>
<evidence type="ECO:0000313" key="2">
    <source>
        <dbReference type="Proteomes" id="UP000034350"/>
    </source>
</evidence>
<dbReference type="VEuPathDB" id="MicrosporidiaDB:G9O61_00g009940"/>
<gene>
    <name evidence="1" type="ORF">AAJ76_1970001843</name>
</gene>
<sequence>MICYDLKKDIIKFFDFSHKLIFSYIILLVKKVSLSSVSTRENTNILDYSTSYKRKTFSDENGKNFSKKLKNRESSFLIYDLHNCDLDFSNKHSDFKDTRNVIVINEKIKHF</sequence>